<reference evidence="8" key="2">
    <citation type="journal article" date="2017" name="Nat. Plants">
        <title>The Aegilops tauschii genome reveals multiple impacts of transposons.</title>
        <authorList>
            <person name="Zhao G."/>
            <person name="Zou C."/>
            <person name="Li K."/>
            <person name="Wang K."/>
            <person name="Li T."/>
            <person name="Gao L."/>
            <person name="Zhang X."/>
            <person name="Wang H."/>
            <person name="Yang Z."/>
            <person name="Liu X."/>
            <person name="Jiang W."/>
            <person name="Mao L."/>
            <person name="Kong X."/>
            <person name="Jiao Y."/>
            <person name="Jia J."/>
        </authorList>
    </citation>
    <scope>NUCLEOTIDE SEQUENCE [LARGE SCALE GENOMIC DNA]</scope>
    <source>
        <strain evidence="8">cv. AL8/78</strain>
    </source>
</reference>
<dbReference type="OrthoDB" id="310217at2759"/>
<dbReference type="GeneID" id="109764109"/>
<dbReference type="Proteomes" id="UP000015105">
    <property type="component" value="Chromosome 6D"/>
</dbReference>
<feature type="domain" description="Protein kinase" evidence="6">
    <location>
        <begin position="452"/>
        <end position="722"/>
    </location>
</feature>
<dbReference type="Gramene" id="AET6Gv20089800.2">
    <property type="protein sequence ID" value="AET6Gv20089800.2"/>
    <property type="gene ID" value="AET6Gv20089800"/>
</dbReference>
<evidence type="ECO:0000256" key="1">
    <source>
        <dbReference type="ARBA" id="ARBA00022679"/>
    </source>
</evidence>
<dbReference type="GO" id="GO:0005524">
    <property type="term" value="F:ATP binding"/>
    <property type="evidence" value="ECO:0007669"/>
    <property type="project" value="UniProtKB-UniRule"/>
</dbReference>
<dbReference type="EnsemblPlants" id="AET6Gv20089800.1">
    <property type="protein sequence ID" value="AET6Gv20089800.1"/>
    <property type="gene ID" value="AET6Gv20089800"/>
</dbReference>
<dbReference type="Gene3D" id="1.10.510.10">
    <property type="entry name" value="Transferase(Phosphotransferase) domain 1"/>
    <property type="match status" value="2"/>
</dbReference>
<feature type="binding site" evidence="5">
    <location>
        <position position="67"/>
    </location>
    <ligand>
        <name>ATP</name>
        <dbReference type="ChEBI" id="CHEBI:30616"/>
    </ligand>
</feature>
<dbReference type="PANTHER" id="PTHR45707:SF69">
    <property type="entry name" value="CALCIUM-DEPENDENT LIPID-BINDING (CALB DOMAIN) PLANT PHOSPHORIBOSYLTRANSFERASE FAMILY PROTEIN"/>
    <property type="match status" value="1"/>
</dbReference>
<dbReference type="AlphaFoldDB" id="A0A453MUZ4"/>
<sequence length="728" mass="82630">MDGQIGIRYKVDLERMLLDGSAEPTYLWLSLLEDITDCFSDDQQIGSGGFAVVYKGIVGERMVAVKKLSQTLDMHENKFHKEVECLMKAKHKNIVRFLGYCSDTQGRIANYEGKFVMADLRNWLLCFEYVPNGSLDKYITDSSGGLEWGERYQIIKGICEGLLHLHEKHILHLDLKPANILIDDRMVPKIADFGLSRCLDKDQTRAFTSHLCGSQGYLAPEFYRGQVAFFSDIYSLGVIIMEILTGEKGYPEDEYVVEAWMHRLEGSDQCKIQLEQVRVCIKIGMECMDSDPKKRPIALHINDRLDKLSSVVKTGINSSSVEQHVSFLEGQSGQEKIGNLSSEYLRKDFKEHAEIEELGEFVGTPREDHWQLDRKETPGDQWPLWGVQGTKQNVIPDGASICTFYCGLLYKLINLDIFNIKARINYMRHGGPGLDYMKCVKHFKRWELKPFLEDHNLIGKDGFGEVYLGIHDGVPFVVRKFISGIGLKNGEFALDVAYQSQHVHKNIVRLIGCSVEFDVPMLVLEFLSKGSLNEILHSKNRLPLNLAVRLHIAAGLADSIAFLHLHGGMKTLVKPANILLDDNFVPKISNFGTSKFIARDGKDTRTFIEDMYYLDDLAYVDPVYLERGVLTDKSDVYSFGVVVLELLTRKKSTHGKNNNLVSNFLENHKQGRKSTEVFDKEIAVAGDLELLDNLAEIAVKCLNLDNPYRRPEMKEVGRRIALIQSRNM</sequence>
<keyword evidence="2 5" id="KW-0547">Nucleotide-binding</keyword>
<dbReference type="SUPFAM" id="SSF56112">
    <property type="entry name" value="Protein kinase-like (PK-like)"/>
    <property type="match status" value="2"/>
</dbReference>
<dbReference type="PROSITE" id="PS00107">
    <property type="entry name" value="PROTEIN_KINASE_ATP"/>
    <property type="match status" value="1"/>
</dbReference>
<name>A0A453MUZ4_AEGTS</name>
<evidence type="ECO:0000313" key="8">
    <source>
        <dbReference type="Proteomes" id="UP000015105"/>
    </source>
</evidence>
<dbReference type="InterPro" id="IPR011009">
    <property type="entry name" value="Kinase-like_dom_sf"/>
</dbReference>
<dbReference type="STRING" id="200361.A0A453MUZ4"/>
<dbReference type="GO" id="GO:0004672">
    <property type="term" value="F:protein kinase activity"/>
    <property type="evidence" value="ECO:0007669"/>
    <property type="project" value="InterPro"/>
</dbReference>
<reference evidence="7" key="5">
    <citation type="journal article" date="2021" name="G3 (Bethesda)">
        <title>Aegilops tauschii genome assembly Aet v5.0 features greater sequence contiguity and improved annotation.</title>
        <authorList>
            <person name="Wang L."/>
            <person name="Zhu T."/>
            <person name="Rodriguez J.C."/>
            <person name="Deal K.R."/>
            <person name="Dubcovsky J."/>
            <person name="McGuire P.E."/>
            <person name="Lux T."/>
            <person name="Spannagl M."/>
            <person name="Mayer K.F.X."/>
            <person name="Baldrich P."/>
            <person name="Meyers B.C."/>
            <person name="Huo N."/>
            <person name="Gu Y.Q."/>
            <person name="Zhou H."/>
            <person name="Devos K.M."/>
            <person name="Bennetzen J.L."/>
            <person name="Unver T."/>
            <person name="Budak H."/>
            <person name="Gulick P.J."/>
            <person name="Galiba G."/>
            <person name="Kalapos B."/>
            <person name="Nelson D.R."/>
            <person name="Li P."/>
            <person name="You F.M."/>
            <person name="Luo M.C."/>
            <person name="Dvorak J."/>
        </authorList>
    </citation>
    <scope>NUCLEOTIDE SEQUENCE [LARGE SCALE GENOMIC DNA]</scope>
    <source>
        <strain evidence="7">cv. AL8/78</strain>
    </source>
</reference>
<proteinExistence type="predicted"/>
<dbReference type="Gramene" id="AET6Gv20089800.1">
    <property type="protein sequence ID" value="AET6Gv20089800.1"/>
    <property type="gene ID" value="AET6Gv20089800"/>
</dbReference>
<reference evidence="8" key="1">
    <citation type="journal article" date="2014" name="Science">
        <title>Ancient hybridizations among the ancestral genomes of bread wheat.</title>
        <authorList>
            <consortium name="International Wheat Genome Sequencing Consortium,"/>
            <person name="Marcussen T."/>
            <person name="Sandve S.R."/>
            <person name="Heier L."/>
            <person name="Spannagl M."/>
            <person name="Pfeifer M."/>
            <person name="Jakobsen K.S."/>
            <person name="Wulff B.B."/>
            <person name="Steuernagel B."/>
            <person name="Mayer K.F."/>
            <person name="Olsen O.A."/>
        </authorList>
    </citation>
    <scope>NUCLEOTIDE SEQUENCE [LARGE SCALE GENOMIC DNA]</scope>
    <source>
        <strain evidence="8">cv. AL8/78</strain>
    </source>
</reference>
<dbReference type="PROSITE" id="PS00108">
    <property type="entry name" value="PROTEIN_KINASE_ST"/>
    <property type="match status" value="1"/>
</dbReference>
<keyword evidence="4 5" id="KW-0067">ATP-binding</keyword>
<accession>A0A453MUZ4</accession>
<dbReference type="FunFam" id="1.10.510.10:FF:000870">
    <property type="entry name" value="OSJNBa0016N04.16-like protein"/>
    <property type="match status" value="1"/>
</dbReference>
<dbReference type="EnsemblPlants" id="AET6Gv20089800.2">
    <property type="protein sequence ID" value="AET6Gv20089800.2"/>
    <property type="gene ID" value="AET6Gv20089800"/>
</dbReference>
<evidence type="ECO:0000313" key="7">
    <source>
        <dbReference type="EnsemblPlants" id="AET6Gv20089800.2"/>
    </source>
</evidence>
<dbReference type="FunFam" id="3.30.200.20:FF:000465">
    <property type="entry name" value="Cysteine-rich receptor-like protein kinase 6"/>
    <property type="match status" value="1"/>
</dbReference>
<organism evidence="7 8">
    <name type="scientific">Aegilops tauschii subsp. strangulata</name>
    <name type="common">Goatgrass</name>
    <dbReference type="NCBI Taxonomy" id="200361"/>
    <lineage>
        <taxon>Eukaryota</taxon>
        <taxon>Viridiplantae</taxon>
        <taxon>Streptophyta</taxon>
        <taxon>Embryophyta</taxon>
        <taxon>Tracheophyta</taxon>
        <taxon>Spermatophyta</taxon>
        <taxon>Magnoliopsida</taxon>
        <taxon>Liliopsida</taxon>
        <taxon>Poales</taxon>
        <taxon>Poaceae</taxon>
        <taxon>BOP clade</taxon>
        <taxon>Pooideae</taxon>
        <taxon>Triticodae</taxon>
        <taxon>Triticeae</taxon>
        <taxon>Triticinae</taxon>
        <taxon>Aegilops</taxon>
    </lineage>
</organism>
<keyword evidence="3" id="KW-0418">Kinase</keyword>
<evidence type="ECO:0000256" key="2">
    <source>
        <dbReference type="ARBA" id="ARBA00022741"/>
    </source>
</evidence>
<keyword evidence="8" id="KW-1185">Reference proteome</keyword>
<evidence type="ECO:0000256" key="5">
    <source>
        <dbReference type="PROSITE-ProRule" id="PRU10141"/>
    </source>
</evidence>
<dbReference type="Gene3D" id="3.30.200.20">
    <property type="entry name" value="Phosphorylase Kinase, domain 1"/>
    <property type="match status" value="2"/>
</dbReference>
<dbReference type="SMART" id="SM00220">
    <property type="entry name" value="S_TKc"/>
    <property type="match status" value="2"/>
</dbReference>
<reference evidence="7" key="3">
    <citation type="journal article" date="2017" name="Nature">
        <title>Genome sequence of the progenitor of the wheat D genome Aegilops tauschii.</title>
        <authorList>
            <person name="Luo M.C."/>
            <person name="Gu Y.Q."/>
            <person name="Puiu D."/>
            <person name="Wang H."/>
            <person name="Twardziok S.O."/>
            <person name="Deal K.R."/>
            <person name="Huo N."/>
            <person name="Zhu T."/>
            <person name="Wang L."/>
            <person name="Wang Y."/>
            <person name="McGuire P.E."/>
            <person name="Liu S."/>
            <person name="Long H."/>
            <person name="Ramasamy R.K."/>
            <person name="Rodriguez J.C."/>
            <person name="Van S.L."/>
            <person name="Yuan L."/>
            <person name="Wang Z."/>
            <person name="Xia Z."/>
            <person name="Xiao L."/>
            <person name="Anderson O.D."/>
            <person name="Ouyang S."/>
            <person name="Liang Y."/>
            <person name="Zimin A.V."/>
            <person name="Pertea G."/>
            <person name="Qi P."/>
            <person name="Bennetzen J.L."/>
            <person name="Dai X."/>
            <person name="Dawson M.W."/>
            <person name="Muller H.G."/>
            <person name="Kugler K."/>
            <person name="Rivarola-Duarte L."/>
            <person name="Spannagl M."/>
            <person name="Mayer K.F.X."/>
            <person name="Lu F.H."/>
            <person name="Bevan M.W."/>
            <person name="Leroy P."/>
            <person name="Li P."/>
            <person name="You F.M."/>
            <person name="Sun Q."/>
            <person name="Liu Z."/>
            <person name="Lyons E."/>
            <person name="Wicker T."/>
            <person name="Salzberg S.L."/>
            <person name="Devos K.M."/>
            <person name="Dvorak J."/>
        </authorList>
    </citation>
    <scope>NUCLEOTIDE SEQUENCE [LARGE SCALE GENOMIC DNA]</scope>
    <source>
        <strain evidence="7">cv. AL8/78</strain>
    </source>
</reference>
<feature type="domain" description="Protein kinase" evidence="6">
    <location>
        <begin position="39"/>
        <end position="305"/>
    </location>
</feature>
<dbReference type="RefSeq" id="XP_040247634.1">
    <property type="nucleotide sequence ID" value="XM_040391700.3"/>
</dbReference>
<evidence type="ECO:0000256" key="3">
    <source>
        <dbReference type="ARBA" id="ARBA00022777"/>
    </source>
</evidence>
<reference evidence="7" key="4">
    <citation type="submission" date="2019-03" db="UniProtKB">
        <authorList>
            <consortium name="EnsemblPlants"/>
        </authorList>
    </citation>
    <scope>IDENTIFICATION</scope>
</reference>
<protein>
    <recommendedName>
        <fullName evidence="6">Protein kinase domain-containing protein</fullName>
    </recommendedName>
</protein>
<dbReference type="PROSITE" id="PS50011">
    <property type="entry name" value="PROTEIN_KINASE_DOM"/>
    <property type="match status" value="2"/>
</dbReference>
<dbReference type="PANTHER" id="PTHR45707">
    <property type="entry name" value="C2 CALCIUM/LIPID-BINDING PLANT PHOSPHORIBOSYLTRANSFERASE FAMILY PROTEIN"/>
    <property type="match status" value="1"/>
</dbReference>
<dbReference type="InterPro" id="IPR000719">
    <property type="entry name" value="Prot_kinase_dom"/>
</dbReference>
<dbReference type="KEGG" id="ats:109764109"/>
<dbReference type="Pfam" id="PF00069">
    <property type="entry name" value="Pkinase"/>
    <property type="match status" value="2"/>
</dbReference>
<keyword evidence="1" id="KW-0808">Transferase</keyword>
<dbReference type="InterPro" id="IPR017441">
    <property type="entry name" value="Protein_kinase_ATP_BS"/>
</dbReference>
<dbReference type="InterPro" id="IPR008271">
    <property type="entry name" value="Ser/Thr_kinase_AS"/>
</dbReference>
<evidence type="ECO:0000256" key="4">
    <source>
        <dbReference type="ARBA" id="ARBA00022840"/>
    </source>
</evidence>
<evidence type="ECO:0000259" key="6">
    <source>
        <dbReference type="PROSITE" id="PS50011"/>
    </source>
</evidence>